<reference evidence="10 11" key="1">
    <citation type="submission" date="2020-02" db="EMBL/GenBank/DDBJ databases">
        <title>Characterization of phylogenetic diversity of novel bifidobacterial species isolated in Czech ZOOs.</title>
        <authorList>
            <person name="Lugli G.A."/>
            <person name="Vera N.B."/>
            <person name="Ventura M."/>
        </authorList>
    </citation>
    <scope>NUCLEOTIDE SEQUENCE [LARGE SCALE GENOMIC DNA]</scope>
    <source>
        <strain evidence="10 11">DSM 109963</strain>
    </source>
</reference>
<evidence type="ECO:0000256" key="3">
    <source>
        <dbReference type="ARBA" id="ARBA00022729"/>
    </source>
</evidence>
<name>A0ABX1SVY4_9BIFI</name>
<feature type="compositionally biased region" description="Basic and acidic residues" evidence="5">
    <location>
        <begin position="300"/>
        <end position="317"/>
    </location>
</feature>
<dbReference type="Gene3D" id="2.60.40.10">
    <property type="entry name" value="Immunoglobulins"/>
    <property type="match status" value="1"/>
</dbReference>
<dbReference type="InterPro" id="IPR041033">
    <property type="entry name" value="SpaA_PFL_dom_1"/>
</dbReference>
<keyword evidence="4" id="KW-0572">Peptidoglycan-anchor</keyword>
<dbReference type="Gene3D" id="2.60.40.740">
    <property type="match status" value="1"/>
</dbReference>
<dbReference type="Pfam" id="PF17802">
    <property type="entry name" value="SpaA"/>
    <property type="match status" value="1"/>
</dbReference>
<dbReference type="NCBIfam" id="NF033902">
    <property type="entry name" value="iso_D2_wall_anc"/>
    <property type="match status" value="1"/>
</dbReference>
<dbReference type="InterPro" id="IPR026466">
    <property type="entry name" value="Fim_isopep_form_D2_dom"/>
</dbReference>
<feature type="signal peptide" evidence="7">
    <location>
        <begin position="1"/>
        <end position="35"/>
    </location>
</feature>
<organism evidence="10 11">
    <name type="scientific">Bifidobacterium panos</name>
    <dbReference type="NCBI Taxonomy" id="2675321"/>
    <lineage>
        <taxon>Bacteria</taxon>
        <taxon>Bacillati</taxon>
        <taxon>Actinomycetota</taxon>
        <taxon>Actinomycetes</taxon>
        <taxon>Bifidobacteriales</taxon>
        <taxon>Bifidobacteriaceae</taxon>
        <taxon>Bifidobacterium</taxon>
    </lineage>
</organism>
<feature type="region of interest" description="Disordered" evidence="5">
    <location>
        <begin position="300"/>
        <end position="325"/>
    </location>
</feature>
<evidence type="ECO:0000259" key="8">
    <source>
        <dbReference type="Pfam" id="PF00746"/>
    </source>
</evidence>
<keyword evidence="1" id="KW-0134">Cell wall</keyword>
<keyword evidence="6" id="KW-0812">Transmembrane</keyword>
<dbReference type="Proteomes" id="UP000553756">
    <property type="component" value="Unassembled WGS sequence"/>
</dbReference>
<comment type="caution">
    <text evidence="10">The sequence shown here is derived from an EMBL/GenBank/DDBJ whole genome shotgun (WGS) entry which is preliminary data.</text>
</comment>
<feature type="transmembrane region" description="Helical" evidence="6">
    <location>
        <begin position="573"/>
        <end position="596"/>
    </location>
</feature>
<proteinExistence type="predicted"/>
<feature type="domain" description="Gram-positive cocci surface proteins LPxTG" evidence="8">
    <location>
        <begin position="561"/>
        <end position="601"/>
    </location>
</feature>
<keyword evidence="6" id="KW-0472">Membrane</keyword>
<dbReference type="InterPro" id="IPR048052">
    <property type="entry name" value="FM1-like"/>
</dbReference>
<dbReference type="InterPro" id="IPR019931">
    <property type="entry name" value="LPXTG_anchor"/>
</dbReference>
<keyword evidence="2" id="KW-0964">Secreted</keyword>
<sequence>MFEGKRCRRGVLPVALVLIMAIAAAFGLVSTSVAADSPDVDVSDYLSEQTVKLTVRDVEKGVTGTAYRYANPDWNTTENQPLSSKYIFEDQVADWMRSQMRGGAFKQYITGERRDNYATADFRRLKATQMHTYADALLAAITKNEVALPADEIFKCSETDDTSISFELKMGGYLIALSNGTNRVYQPIATFVMPEWDKSAGKYKLKAEDVEGTAGDTVEAKSKKITSTKTMKVHNGGAVNKNGRSAHGQIGDTFIFQVVTPIPYYPPEAANKDFTVQDWPASGLTIIPSTIEVWIGDKESRDEELTEDKENKGEGHYSQETVQAQSENNRGMGFKVTFNKDQYEKKLAKAGRDGKKLTVEYKGTLNSGAPVKNGTKNRAHPLIPKNLYKSGTDYATPTPADTEIYTYGIKITKVGKAGKDKSGLPGAEFELYRGVGNGEPGNKVALKQQVADAGAAPSTGKYVVQIGSGGTATTTITSGPEGLLQIDGLDAGTYILRETRAPGGYTLRAKPIKIVIRDSNFDGVPDTATAGSAVGKIKPSTIAGRPAKVDDNNRLTYDLTNKKANFKLPKTGAIGAAIFGVVGVALIVTSAVLVVVHRRRKTKRSSQ</sequence>
<evidence type="ECO:0000256" key="6">
    <source>
        <dbReference type="SAM" id="Phobius"/>
    </source>
</evidence>
<accession>A0ABX1SVY4</accession>
<evidence type="ECO:0000259" key="9">
    <source>
        <dbReference type="Pfam" id="PF17802"/>
    </source>
</evidence>
<dbReference type="NCBIfam" id="TIGR04226">
    <property type="entry name" value="RrgB_K2N_iso_D2"/>
    <property type="match status" value="1"/>
</dbReference>
<keyword evidence="11" id="KW-1185">Reference proteome</keyword>
<evidence type="ECO:0000256" key="1">
    <source>
        <dbReference type="ARBA" id="ARBA00022512"/>
    </source>
</evidence>
<dbReference type="SUPFAM" id="SSF49478">
    <property type="entry name" value="Cna protein B-type domain"/>
    <property type="match status" value="1"/>
</dbReference>
<protein>
    <submittedName>
        <fullName evidence="10">Fimbrial isopeptide formation D2 domain-containing protein</fullName>
    </submittedName>
</protein>
<evidence type="ECO:0000256" key="5">
    <source>
        <dbReference type="SAM" id="MobiDB-lite"/>
    </source>
</evidence>
<dbReference type="RefSeq" id="WP_172144606.1">
    <property type="nucleotide sequence ID" value="NZ_JAAIIJ010000010.1"/>
</dbReference>
<feature type="domain" description="SpaA-like prealbumin fold" evidence="9">
    <location>
        <begin position="409"/>
        <end position="520"/>
    </location>
</feature>
<evidence type="ECO:0000313" key="11">
    <source>
        <dbReference type="Proteomes" id="UP000553756"/>
    </source>
</evidence>
<dbReference type="InterPro" id="IPR013783">
    <property type="entry name" value="Ig-like_fold"/>
</dbReference>
<dbReference type="EMBL" id="JAAIIJ010000010">
    <property type="protein sequence ID" value="NMN01999.1"/>
    <property type="molecule type" value="Genomic_DNA"/>
</dbReference>
<evidence type="ECO:0000256" key="4">
    <source>
        <dbReference type="ARBA" id="ARBA00023088"/>
    </source>
</evidence>
<dbReference type="NCBIfam" id="TIGR01167">
    <property type="entry name" value="LPXTG_anchor"/>
    <property type="match status" value="1"/>
</dbReference>
<evidence type="ECO:0000313" key="10">
    <source>
        <dbReference type="EMBL" id="NMN01999.1"/>
    </source>
</evidence>
<evidence type="ECO:0000256" key="7">
    <source>
        <dbReference type="SAM" id="SignalP"/>
    </source>
</evidence>
<keyword evidence="3 7" id="KW-0732">Signal</keyword>
<feature type="chain" id="PRO_5047544311" evidence="7">
    <location>
        <begin position="36"/>
        <end position="607"/>
    </location>
</feature>
<dbReference type="Pfam" id="PF00746">
    <property type="entry name" value="Gram_pos_anchor"/>
    <property type="match status" value="1"/>
</dbReference>
<gene>
    <name evidence="10" type="ORF">G1C94_0621</name>
</gene>
<keyword evidence="6" id="KW-1133">Transmembrane helix</keyword>
<evidence type="ECO:0000256" key="2">
    <source>
        <dbReference type="ARBA" id="ARBA00022525"/>
    </source>
</evidence>